<evidence type="ECO:0000256" key="3">
    <source>
        <dbReference type="ARBA" id="ARBA00022917"/>
    </source>
</evidence>
<keyword evidence="2 4" id="KW-0396">Initiation factor</keyword>
<comment type="subunit">
    <text evidence="4">Component of the eukaryotic translation initiation factor 3 (eIF-3) complex.</text>
</comment>
<keyword evidence="7" id="KW-1185">Reference proteome</keyword>
<dbReference type="GO" id="GO:0003743">
    <property type="term" value="F:translation initiation factor activity"/>
    <property type="evidence" value="ECO:0007669"/>
    <property type="project" value="UniProtKB-UniRule"/>
</dbReference>
<dbReference type="InterPro" id="IPR000717">
    <property type="entry name" value="PCI_dom"/>
</dbReference>
<keyword evidence="1 4" id="KW-0963">Cytoplasm</keyword>
<dbReference type="Pfam" id="PF10255">
    <property type="entry name" value="Paf67"/>
    <property type="match status" value="1"/>
</dbReference>
<evidence type="ECO:0000313" key="6">
    <source>
        <dbReference type="EMBL" id="KAJ8036898.1"/>
    </source>
</evidence>
<dbReference type="HAMAP" id="MF_03011">
    <property type="entry name" value="eIF3l"/>
    <property type="match status" value="1"/>
</dbReference>
<dbReference type="PROSITE" id="PS50250">
    <property type="entry name" value="PCI"/>
    <property type="match status" value="1"/>
</dbReference>
<name>A0A9Q1H8X2_HOLLE</name>
<evidence type="ECO:0000256" key="2">
    <source>
        <dbReference type="ARBA" id="ARBA00022540"/>
    </source>
</evidence>
<comment type="similarity">
    <text evidence="4">Belongs to the eIF-3 subunit L family.</text>
</comment>
<keyword evidence="3 4" id="KW-0648">Protein biosynthesis</keyword>
<evidence type="ECO:0000259" key="5">
    <source>
        <dbReference type="PROSITE" id="PS50250"/>
    </source>
</evidence>
<evidence type="ECO:0000256" key="4">
    <source>
        <dbReference type="HAMAP-Rule" id="MF_03011"/>
    </source>
</evidence>
<feature type="domain" description="PCI" evidence="5">
    <location>
        <begin position="304"/>
        <end position="511"/>
    </location>
</feature>
<dbReference type="SUPFAM" id="SSF48452">
    <property type="entry name" value="TPR-like"/>
    <property type="match status" value="1"/>
</dbReference>
<sequence length="548" mass="64110">MAYSGHDEVDPYAYDRSYHTGDPNQDFGYEQHYQPGKSYIVPEEIKNFLLFFQRSVSEGNVADISTCYEHDFNKLSERFFKNSPWPDAENIIQTVGNDQVFLILYKELFYRHIIARTQSGPTQEQRFESYYNYCNFFNYILNADGPVGLQLPDQWLWDIIDEFIYQFQDFCKYRSKIANKSDEEIAFLRTNPKIWNVHSVLNVLHSLVDKSNINAQLEMYGKGDDPDLLGGEFGRHPLYKMLGYFSLIGLLRLHSLLGDYYQAIKVLEYIELDKQTSYTQVPTCQVTTYYYVGFAYMMMRRYKDAIRSFSSILLYIQRTNYMVSTSGSYQIDVVKKMNDQIMNLLAICLVLHPMRIDEGLQAALSEKYGEKIQRMEKGEPQAFDDAFSYACPRFLSPVPPNYDDPNFNFHKEPFTLQVKVFMEEVEQQISIPTIRSFLKLYTTMPISKLSAFLDMSEDEFKTHLLCFKHKMNSLVWTKGTSGLEGEFQSGSEVDFYIDKEMVHIADTKVARRYGEFFIQQIHKFSELNKAMKTKQQLANEDFSGGQRF</sequence>
<dbReference type="PANTHER" id="PTHR13242:SF0">
    <property type="entry name" value="EUKARYOTIC TRANSLATION INITIATION FACTOR 3 SUBUNIT L"/>
    <property type="match status" value="1"/>
</dbReference>
<evidence type="ECO:0000256" key="1">
    <source>
        <dbReference type="ARBA" id="ARBA00022490"/>
    </source>
</evidence>
<dbReference type="GO" id="GO:0016282">
    <property type="term" value="C:eukaryotic 43S preinitiation complex"/>
    <property type="evidence" value="ECO:0007669"/>
    <property type="project" value="UniProtKB-UniRule"/>
</dbReference>
<evidence type="ECO:0000313" key="7">
    <source>
        <dbReference type="Proteomes" id="UP001152320"/>
    </source>
</evidence>
<dbReference type="OrthoDB" id="15082at2759"/>
<protein>
    <recommendedName>
        <fullName evidence="4">Eukaryotic translation initiation factor 3 subunit L</fullName>
        <shortName evidence="4">eIF3l</shortName>
    </recommendedName>
</protein>
<comment type="caution">
    <text evidence="6">The sequence shown here is derived from an EMBL/GenBank/DDBJ whole genome shotgun (WGS) entry which is preliminary data.</text>
</comment>
<accession>A0A9Q1H8X2</accession>
<gene>
    <name evidence="6" type="ORF">HOLleu_17557</name>
</gene>
<dbReference type="EMBL" id="JAIZAY010000008">
    <property type="protein sequence ID" value="KAJ8036898.1"/>
    <property type="molecule type" value="Genomic_DNA"/>
</dbReference>
<dbReference type="InterPro" id="IPR019382">
    <property type="entry name" value="eIF3l"/>
</dbReference>
<dbReference type="AlphaFoldDB" id="A0A9Q1H8X2"/>
<dbReference type="GO" id="GO:0005852">
    <property type="term" value="C:eukaryotic translation initiation factor 3 complex"/>
    <property type="evidence" value="ECO:0007669"/>
    <property type="project" value="UniProtKB-UniRule"/>
</dbReference>
<dbReference type="PANTHER" id="PTHR13242">
    <property type="entry name" value="EUKARYOTIC TRANSLATION INITIATION FACTOR 3"/>
    <property type="match status" value="1"/>
</dbReference>
<proteinExistence type="inferred from homology"/>
<reference evidence="6" key="1">
    <citation type="submission" date="2021-10" db="EMBL/GenBank/DDBJ databases">
        <title>Tropical sea cucumber genome reveals ecological adaptation and Cuvierian tubules defense mechanism.</title>
        <authorList>
            <person name="Chen T."/>
        </authorList>
    </citation>
    <scope>NUCLEOTIDE SEQUENCE</scope>
    <source>
        <strain evidence="6">Nanhai2018</strain>
        <tissue evidence="6">Muscle</tissue>
    </source>
</reference>
<organism evidence="6 7">
    <name type="scientific">Holothuria leucospilota</name>
    <name type="common">Black long sea cucumber</name>
    <name type="synonym">Mertensiothuria leucospilota</name>
    <dbReference type="NCBI Taxonomy" id="206669"/>
    <lineage>
        <taxon>Eukaryota</taxon>
        <taxon>Metazoa</taxon>
        <taxon>Echinodermata</taxon>
        <taxon>Eleutherozoa</taxon>
        <taxon>Echinozoa</taxon>
        <taxon>Holothuroidea</taxon>
        <taxon>Aspidochirotacea</taxon>
        <taxon>Aspidochirotida</taxon>
        <taxon>Holothuriidae</taxon>
        <taxon>Holothuria</taxon>
    </lineage>
</organism>
<comment type="subcellular location">
    <subcellularLocation>
        <location evidence="4">Cytoplasm</location>
    </subcellularLocation>
</comment>
<dbReference type="GO" id="GO:0033290">
    <property type="term" value="C:eukaryotic 48S preinitiation complex"/>
    <property type="evidence" value="ECO:0007669"/>
    <property type="project" value="UniProtKB-UniRule"/>
</dbReference>
<comment type="function">
    <text evidence="4">Component of the eukaryotic translation initiation factor 3 (eIF-3) complex, which is involved in protein synthesis of a specialized repertoire of mRNAs and, together with other initiation factors, stimulates binding of mRNA and methionyl-tRNAi to the 40S ribosome. The eIF-3 complex specifically targets and initiates translation of a subset of mRNAs involved in cell proliferation.</text>
</comment>
<dbReference type="Proteomes" id="UP001152320">
    <property type="component" value="Chromosome 8"/>
</dbReference>
<dbReference type="InterPro" id="IPR011990">
    <property type="entry name" value="TPR-like_helical_dom_sf"/>
</dbReference>
<dbReference type="GO" id="GO:0001732">
    <property type="term" value="P:formation of cytoplasmic translation initiation complex"/>
    <property type="evidence" value="ECO:0007669"/>
    <property type="project" value="UniProtKB-UniRule"/>
</dbReference>